<dbReference type="AlphaFoldDB" id="A0AAQ3UTW7"/>
<reference evidence="1 2" key="1">
    <citation type="submission" date="2024-02" db="EMBL/GenBank/DDBJ databases">
        <title>High-quality chromosome-scale genome assembly of Pensacola bahiagrass (Paspalum notatum Flugge var. saurae).</title>
        <authorList>
            <person name="Vega J.M."/>
            <person name="Podio M."/>
            <person name="Orjuela J."/>
            <person name="Siena L.A."/>
            <person name="Pessino S.C."/>
            <person name="Combes M.C."/>
            <person name="Mariac C."/>
            <person name="Albertini E."/>
            <person name="Pupilli F."/>
            <person name="Ortiz J.P.A."/>
            <person name="Leblanc O."/>
        </authorList>
    </citation>
    <scope>NUCLEOTIDE SEQUENCE [LARGE SCALE GENOMIC DNA]</scope>
    <source>
        <strain evidence="1">R1</strain>
        <tissue evidence="1">Leaf</tissue>
    </source>
</reference>
<dbReference type="Gene3D" id="3.60.10.10">
    <property type="entry name" value="Endonuclease/exonuclease/phosphatase"/>
    <property type="match status" value="1"/>
</dbReference>
<feature type="non-terminal residue" evidence="1">
    <location>
        <position position="123"/>
    </location>
</feature>
<proteinExistence type="predicted"/>
<dbReference type="EMBL" id="CP144754">
    <property type="protein sequence ID" value="WVZ98176.1"/>
    <property type="molecule type" value="Genomic_DNA"/>
</dbReference>
<name>A0AAQ3UTW7_PASNO</name>
<protein>
    <recommendedName>
        <fullName evidence="3">Endonuclease/exonuclease/phosphatase domain-containing protein</fullName>
    </recommendedName>
</protein>
<evidence type="ECO:0000313" key="2">
    <source>
        <dbReference type="Proteomes" id="UP001341281"/>
    </source>
</evidence>
<dbReference type="Proteomes" id="UP001341281">
    <property type="component" value="Chromosome 10"/>
</dbReference>
<evidence type="ECO:0008006" key="3">
    <source>
        <dbReference type="Google" id="ProtNLM"/>
    </source>
</evidence>
<evidence type="ECO:0000313" key="1">
    <source>
        <dbReference type="EMBL" id="WVZ98176.1"/>
    </source>
</evidence>
<sequence length="123" mass="14460">MGWLLLGDFNLIYIAKDKNNANLDLRLMRQFRDTIDSCELTEILLQNHRVFCNAEWDTSFSTHALHALATSLSDHCPLLLSNQCGPRRHKSFKFENFWVQLPGFKETVAEAWQEHNDHYEPFH</sequence>
<dbReference type="SUPFAM" id="SSF56219">
    <property type="entry name" value="DNase I-like"/>
    <property type="match status" value="1"/>
</dbReference>
<dbReference type="InterPro" id="IPR036691">
    <property type="entry name" value="Endo/exonu/phosph_ase_sf"/>
</dbReference>
<gene>
    <name evidence="1" type="ORF">U9M48_043645</name>
</gene>
<accession>A0AAQ3UTW7</accession>
<keyword evidence="2" id="KW-1185">Reference proteome</keyword>
<dbReference type="PANTHER" id="PTHR33710:SF48">
    <property type="entry name" value="OS02G0307075 PROTEIN"/>
    <property type="match status" value="1"/>
</dbReference>
<organism evidence="1 2">
    <name type="scientific">Paspalum notatum var. saurae</name>
    <dbReference type="NCBI Taxonomy" id="547442"/>
    <lineage>
        <taxon>Eukaryota</taxon>
        <taxon>Viridiplantae</taxon>
        <taxon>Streptophyta</taxon>
        <taxon>Embryophyta</taxon>
        <taxon>Tracheophyta</taxon>
        <taxon>Spermatophyta</taxon>
        <taxon>Magnoliopsida</taxon>
        <taxon>Liliopsida</taxon>
        <taxon>Poales</taxon>
        <taxon>Poaceae</taxon>
        <taxon>PACMAD clade</taxon>
        <taxon>Panicoideae</taxon>
        <taxon>Andropogonodae</taxon>
        <taxon>Paspaleae</taxon>
        <taxon>Paspalinae</taxon>
        <taxon>Paspalum</taxon>
    </lineage>
</organism>
<dbReference type="PANTHER" id="PTHR33710">
    <property type="entry name" value="BNAC02G09200D PROTEIN"/>
    <property type="match status" value="1"/>
</dbReference>